<evidence type="ECO:0008006" key="4">
    <source>
        <dbReference type="Google" id="ProtNLM"/>
    </source>
</evidence>
<evidence type="ECO:0000313" key="3">
    <source>
        <dbReference type="Proteomes" id="UP000197025"/>
    </source>
</evidence>
<dbReference type="AlphaFoldDB" id="A0A212RI15"/>
<keyword evidence="3" id="KW-1185">Reference proteome</keyword>
<evidence type="ECO:0000256" key="1">
    <source>
        <dbReference type="SAM" id="SignalP"/>
    </source>
</evidence>
<reference evidence="3" key="1">
    <citation type="submission" date="2017-06" db="EMBL/GenBank/DDBJ databases">
        <authorList>
            <person name="Varghese N."/>
            <person name="Submissions S."/>
        </authorList>
    </citation>
    <scope>NUCLEOTIDE SEQUENCE [LARGE SCALE GENOMIC DNA]</scope>
    <source>
        <strain evidence="3">JAD2</strain>
    </source>
</reference>
<dbReference type="RefSeq" id="WP_143597604.1">
    <property type="nucleotide sequence ID" value="NZ_FYEK01000054.1"/>
</dbReference>
<organism evidence="2 3">
    <name type="scientific">Thermoflexus hugenholtzii JAD2</name>
    <dbReference type="NCBI Taxonomy" id="877466"/>
    <lineage>
        <taxon>Bacteria</taxon>
        <taxon>Bacillati</taxon>
        <taxon>Chloroflexota</taxon>
        <taxon>Thermoflexia</taxon>
        <taxon>Thermoflexales</taxon>
        <taxon>Thermoflexaceae</taxon>
        <taxon>Thermoflexus</taxon>
    </lineage>
</organism>
<dbReference type="OrthoDB" id="141058at2"/>
<feature type="chain" id="PRO_5011990388" description="IgGFc-binding protein N-terminal domain-containing protein" evidence="1">
    <location>
        <begin position="22"/>
        <end position="496"/>
    </location>
</feature>
<sequence length="496" mass="52560">MKNIQRVARAILVILFASVGAAPTSALPSGTWNTGIKVQNLSFTSSANIIVTLFNQDGSIAYTLDKTANNNLLQAPPGGSVEIYLPNYPNVSSGKYSAVVSSDQPIGVIATHTNYDYGLADSYNGMEGATQVYVPYVYHNHNYWSTEIFVQNTSDSVVAHVYATFSDGSKTLQFPLVLPPHGMGSFDTSRPEYDVLGWFIGSAIITSTENVPLSVLVNESRIVGAGNANGNVLVSFRGLTQSDAGKRVVLPSLYKEFSGVSGTWRSGIKIQNTTTSSVTVTVTFLADPDSPTGPWMGKRSNLNIPALGSVELYLRNAGILDGGASIPNMFKGYGIIDVIEPTDGKVVATVIHTNYEASGGKGVAVGYFGMASGASRLSFPSLYGRWPSGAGQWVSGIKIQNIGTITATVTVNFMSDPDISNPSWVGQRSGILLGPGQAIELYLANPILDGGQYVPPAWKGSALVTCSEPGCELVGTVIHANYGRNVANMYMAIPIK</sequence>
<protein>
    <recommendedName>
        <fullName evidence="4">IgGFc-binding protein N-terminal domain-containing protein</fullName>
    </recommendedName>
</protein>
<proteinExistence type="predicted"/>
<dbReference type="Proteomes" id="UP000197025">
    <property type="component" value="Unassembled WGS sequence"/>
</dbReference>
<dbReference type="InParanoid" id="A0A212RI15"/>
<evidence type="ECO:0000313" key="2">
    <source>
        <dbReference type="EMBL" id="SNB71872.1"/>
    </source>
</evidence>
<gene>
    <name evidence="2" type="ORF">SAMN02746019_00015200</name>
</gene>
<dbReference type="EMBL" id="FYEK01000054">
    <property type="protein sequence ID" value="SNB71872.1"/>
    <property type="molecule type" value="Genomic_DNA"/>
</dbReference>
<keyword evidence="1" id="KW-0732">Signal</keyword>
<name>A0A212RI15_9CHLR</name>
<accession>A0A212RI15</accession>
<feature type="signal peptide" evidence="1">
    <location>
        <begin position="1"/>
        <end position="21"/>
    </location>
</feature>